<dbReference type="EMBL" id="LIAE01010329">
    <property type="protein sequence ID" value="PAV63144.1"/>
    <property type="molecule type" value="Genomic_DNA"/>
</dbReference>
<dbReference type="EMBL" id="LIAE01010329">
    <property type="protein sequence ID" value="PAV63145.1"/>
    <property type="molecule type" value="Genomic_DNA"/>
</dbReference>
<keyword evidence="3" id="KW-1185">Reference proteome</keyword>
<accession>A0A2A2JN38</accession>
<organism evidence="2 3">
    <name type="scientific">Diploscapter pachys</name>
    <dbReference type="NCBI Taxonomy" id="2018661"/>
    <lineage>
        <taxon>Eukaryota</taxon>
        <taxon>Metazoa</taxon>
        <taxon>Ecdysozoa</taxon>
        <taxon>Nematoda</taxon>
        <taxon>Chromadorea</taxon>
        <taxon>Rhabditida</taxon>
        <taxon>Rhabditina</taxon>
        <taxon>Rhabditomorpha</taxon>
        <taxon>Rhabditoidea</taxon>
        <taxon>Rhabditidae</taxon>
        <taxon>Diploscapter</taxon>
    </lineage>
</organism>
<protein>
    <submittedName>
        <fullName evidence="2">Uncharacterized protein</fullName>
    </submittedName>
</protein>
<dbReference type="OrthoDB" id="5778915at2759"/>
<feature type="region of interest" description="Disordered" evidence="1">
    <location>
        <begin position="24"/>
        <end position="54"/>
    </location>
</feature>
<dbReference type="AlphaFoldDB" id="A0A2A2JN38"/>
<evidence type="ECO:0000256" key="1">
    <source>
        <dbReference type="SAM" id="MobiDB-lite"/>
    </source>
</evidence>
<gene>
    <name evidence="2" type="ORF">WR25_12401</name>
</gene>
<feature type="region of interest" description="Disordered" evidence="1">
    <location>
        <begin position="89"/>
        <end position="108"/>
    </location>
</feature>
<evidence type="ECO:0000313" key="3">
    <source>
        <dbReference type="Proteomes" id="UP000218231"/>
    </source>
</evidence>
<evidence type="ECO:0000313" key="2">
    <source>
        <dbReference type="EMBL" id="PAV63145.1"/>
    </source>
</evidence>
<proteinExistence type="predicted"/>
<name>A0A2A2JN38_9BILA</name>
<dbReference type="Proteomes" id="UP000218231">
    <property type="component" value="Unassembled WGS sequence"/>
</dbReference>
<sequence>MKEEPVPLRLPPCLKSLQDVPLSAAAKWKSRSKSPPKAPPRASQSQIIRNKLADQDNSFLNRTYTIDTNKREREKEFGIEDAIRGFTTRASSCGPRRSAKLSIDEKRSHSEKSSVFSSNCKLPTLNNNHTENKMCTLRPWSMAQEELTKYKSSLKNT</sequence>
<reference evidence="2 3" key="1">
    <citation type="journal article" date="2017" name="Curr. Biol.">
        <title>Genome architecture and evolution of a unichromosomal asexual nematode.</title>
        <authorList>
            <person name="Fradin H."/>
            <person name="Zegar C."/>
            <person name="Gutwein M."/>
            <person name="Lucas J."/>
            <person name="Kovtun M."/>
            <person name="Corcoran D."/>
            <person name="Baugh L.R."/>
            <person name="Kiontke K."/>
            <person name="Gunsalus K."/>
            <person name="Fitch D.H."/>
            <person name="Piano F."/>
        </authorList>
    </citation>
    <scope>NUCLEOTIDE SEQUENCE [LARGE SCALE GENOMIC DNA]</scope>
    <source>
        <strain evidence="2">PF1309</strain>
    </source>
</reference>
<comment type="caution">
    <text evidence="2">The sequence shown here is derived from an EMBL/GenBank/DDBJ whole genome shotgun (WGS) entry which is preliminary data.</text>
</comment>